<gene>
    <name evidence="3" type="ORF">ACFO5U_05120</name>
</gene>
<dbReference type="InterPro" id="IPR010572">
    <property type="entry name" value="Tail_dom"/>
</dbReference>
<feature type="domain" description="Prophage endopeptidase tail N-terminal" evidence="2">
    <location>
        <begin position="30"/>
        <end position="106"/>
    </location>
</feature>
<comment type="caution">
    <text evidence="3">The sequence shown here is derived from an EMBL/GenBank/DDBJ whole genome shotgun (WGS) entry which is preliminary data.</text>
</comment>
<dbReference type="Gene3D" id="6.20.110.10">
    <property type="match status" value="1"/>
</dbReference>
<keyword evidence="4" id="KW-1185">Reference proteome</keyword>
<dbReference type="Pfam" id="PF18994">
    <property type="entry name" value="Prophage_tailD1"/>
    <property type="match status" value="1"/>
</dbReference>
<proteinExistence type="predicted"/>
<evidence type="ECO:0000259" key="1">
    <source>
        <dbReference type="Pfam" id="PF06605"/>
    </source>
</evidence>
<dbReference type="InterPro" id="IPR044051">
    <property type="entry name" value="Prophage_tail_N"/>
</dbReference>
<protein>
    <submittedName>
        <fullName evidence="3">Prophage endopeptidase tail family protein</fullName>
    </submittedName>
</protein>
<dbReference type="EMBL" id="JBHSGL010000005">
    <property type="protein sequence ID" value="MFC4712222.1"/>
    <property type="molecule type" value="Genomic_DNA"/>
</dbReference>
<organism evidence="3 4">
    <name type="scientific">Planococcus dechangensis</name>
    <dbReference type="NCBI Taxonomy" id="1176255"/>
    <lineage>
        <taxon>Bacteria</taxon>
        <taxon>Bacillati</taxon>
        <taxon>Bacillota</taxon>
        <taxon>Bacilli</taxon>
        <taxon>Bacillales</taxon>
        <taxon>Caryophanaceae</taxon>
        <taxon>Planococcus</taxon>
    </lineage>
</organism>
<dbReference type="Pfam" id="PF06605">
    <property type="entry name" value="Prophage_tail"/>
    <property type="match status" value="1"/>
</dbReference>
<evidence type="ECO:0000313" key="4">
    <source>
        <dbReference type="Proteomes" id="UP001595932"/>
    </source>
</evidence>
<accession>A0ABV9M8Q2</accession>
<evidence type="ECO:0000259" key="2">
    <source>
        <dbReference type="Pfam" id="PF18994"/>
    </source>
</evidence>
<name>A0ABV9M8Q2_9BACL</name>
<reference evidence="4" key="1">
    <citation type="journal article" date="2019" name="Int. J. Syst. Evol. Microbiol.">
        <title>The Global Catalogue of Microorganisms (GCM) 10K type strain sequencing project: providing services to taxonomists for standard genome sequencing and annotation.</title>
        <authorList>
            <consortium name="The Broad Institute Genomics Platform"/>
            <consortium name="The Broad Institute Genome Sequencing Center for Infectious Disease"/>
            <person name="Wu L."/>
            <person name="Ma J."/>
        </authorList>
    </citation>
    <scope>NUCLEOTIDE SEQUENCE [LARGE SCALE GENOMIC DNA]</scope>
    <source>
        <strain evidence="4">CGMCC 1.12151</strain>
    </source>
</reference>
<feature type="domain" description="Tail spike" evidence="1">
    <location>
        <begin position="109"/>
        <end position="351"/>
    </location>
</feature>
<sequence>MNKPEERSKRALFFLCQKRGESMLTITNIANETHNLTNVKTLVRRRAVNGERKIGFLVAPGLKNEHAWESVDAETTTTFKGDPYIFKGLDEASKGNASIKKMEAVHTFFNTMINCFQYEVFTGSQTFFAALTRVFEPTPYDFSIVDTFYSERFENFGMDNCLALFENVLGRYGAEFKLIGNRVYLHDEIGEQTNFQYRWKHNVKSLDKSVSTQGLSNVIRGYGGKPDDNGNYPIEIEHRSPNEHLFPTMDYHAEPYFNENITTQAGMRDALIKKLMDEPQLSIKVDVTDLNVQNEGDRGFIIYEPMNITVSARVVELIETFEFINKEWVLVKREATLSNIKDKLSDVNARFAQTSKRIDRLLEGKEGLPYNVLPEAMRIAAEAINNSLTEIQYPPGQGIILQDPNNPNLMIRLTSAGIGLSEDGGQTYRTALTGAGIVTNELVAGIIRTNNIQIVGENDLFYWNGEGLFAYNPNDLTKYVRLNSDGLYIAKGAMTIERPDGYIVMNNGLLQNDFSLQPTVPSFRNEQTVGKQGVYLTTNSTTPQVMEAFFFAHKSRYLKLLIVIHDVGGGQGSRLSVNRVGGGGGLLGQAVTYGETDATATPNSITLNIDLGVPTGDRMGIYVNLNTTTGGEARGRIVAIWCDQ</sequence>
<dbReference type="Gene3D" id="3.55.50.40">
    <property type="match status" value="1"/>
</dbReference>
<evidence type="ECO:0000313" key="3">
    <source>
        <dbReference type="EMBL" id="MFC4712222.1"/>
    </source>
</evidence>
<dbReference type="Proteomes" id="UP001595932">
    <property type="component" value="Unassembled WGS sequence"/>
</dbReference>